<dbReference type="EMBL" id="SNWX01000009">
    <property type="protein sequence ID" value="TDO91298.1"/>
    <property type="molecule type" value="Genomic_DNA"/>
</dbReference>
<organism evidence="1 2">
    <name type="scientific">Halanaerobium saccharolyticum</name>
    <dbReference type="NCBI Taxonomy" id="43595"/>
    <lineage>
        <taxon>Bacteria</taxon>
        <taxon>Bacillati</taxon>
        <taxon>Bacillota</taxon>
        <taxon>Clostridia</taxon>
        <taxon>Halanaerobiales</taxon>
        <taxon>Halanaerobiaceae</taxon>
        <taxon>Halanaerobium</taxon>
    </lineage>
</organism>
<comment type="caution">
    <text evidence="1">The sequence shown here is derived from an EMBL/GenBank/DDBJ whole genome shotgun (WGS) entry which is preliminary data.</text>
</comment>
<dbReference type="Proteomes" id="UP000295064">
    <property type="component" value="Unassembled WGS sequence"/>
</dbReference>
<protein>
    <submittedName>
        <fullName evidence="1">Uncharacterized protein</fullName>
    </submittedName>
</protein>
<dbReference type="RefSeq" id="WP_166638006.1">
    <property type="nucleotide sequence ID" value="NZ_SNWX01000009.1"/>
</dbReference>
<sequence>MQLNLETPFAFIIERSLREILGGISIYNINPLLSKKATPITGKAELEEDGENLAIVLKNIIEDKNKAWN</sequence>
<evidence type="ECO:0000313" key="2">
    <source>
        <dbReference type="Proteomes" id="UP000295064"/>
    </source>
</evidence>
<reference evidence="1 2" key="1">
    <citation type="submission" date="2019-03" db="EMBL/GenBank/DDBJ databases">
        <title>Subsurface microbial communities from deep shales in Ohio and West Virginia, USA.</title>
        <authorList>
            <person name="Wrighton K."/>
        </authorList>
    </citation>
    <scope>NUCLEOTIDE SEQUENCE [LARGE SCALE GENOMIC DNA]</scope>
    <source>
        <strain evidence="1 2">MA284_T2</strain>
    </source>
</reference>
<accession>A0A4R6LRS5</accession>
<name>A0A4R6LRS5_9FIRM</name>
<dbReference type="AlphaFoldDB" id="A0A4R6LRS5"/>
<evidence type="ECO:0000313" key="1">
    <source>
        <dbReference type="EMBL" id="TDO91298.1"/>
    </source>
</evidence>
<gene>
    <name evidence="1" type="ORF">DFR79_10946</name>
</gene>
<proteinExistence type="predicted"/>